<name>A0A812P1D4_9DINO</name>
<feature type="compositionally biased region" description="Low complexity" evidence="1">
    <location>
        <begin position="592"/>
        <end position="602"/>
    </location>
</feature>
<gene>
    <name evidence="2" type="ORF">SNAT2548_LOCUS17437</name>
</gene>
<dbReference type="Proteomes" id="UP000604046">
    <property type="component" value="Unassembled WGS sequence"/>
</dbReference>
<feature type="region of interest" description="Disordered" evidence="1">
    <location>
        <begin position="482"/>
        <end position="632"/>
    </location>
</feature>
<evidence type="ECO:0000313" key="2">
    <source>
        <dbReference type="EMBL" id="CAE7333417.1"/>
    </source>
</evidence>
<evidence type="ECO:0000256" key="1">
    <source>
        <dbReference type="SAM" id="MobiDB-lite"/>
    </source>
</evidence>
<sequence length="688" mass="76297">MGSDAASSDHCIVCFDETKKLFKTFCCEKRVVCEDCYTQKVRLKGLIKALTQCTKLDGFSSLASRPSQRLYPDGNLLPDSVGWETLTEPGPIRQVQDELEQLHVTAEKAQVMLESLIAPKDHAWRPGELRHKPSAVPMASFAYSYGVKSMEAAETKAMVRFGPAEDKRRYRHVLDMARIGLVFPSCDFLQDALDLILNQFEVVDVRNGFRTPCRTGDRFVEVLLILEVETEDGPMPHVCEVRLDEINFYNARARAEPVMQELLGKISKHYSNKHPRCMEHLSRWVLESPGMSHGLRSFKKHLLRRFGSALGAWRRHFGLSRLVPFHKFRNLCKEMQTYKHSTEYWQELDMGRAGCISLFELDAPSVCMLATFRARLLKLANVPSEEATPEDLWLKMTQIVQPARSDRFVINEFTFILTRALGFSAVQATTIFDLLDSDGGHTFHPPGLVRQTDIAWLVKLPMLVDLSAVALRSDGFNGQEPIPDVAWTPKRHGSASGASAASPNSDLPYQRAFPGSPTSPVSPNFLQSYGDLEGGDEDGEVDVVAPPVQTIPPHEMVSPSSITPSSQAPASTPAETPPQGPVVRRESDSRSAGATAAAAGPAVSQETSSASAPYKAQGRQLPEEEGQQELEGSTVLVQKTVTLDVDPQVQEIDGQSDGYYEGEEGEEEDEVFDLSELQDDVPQLEETF</sequence>
<dbReference type="OrthoDB" id="437930at2759"/>
<protein>
    <submittedName>
        <fullName evidence="2">Uncharacterized protein</fullName>
    </submittedName>
</protein>
<dbReference type="EMBL" id="CAJNDS010002112">
    <property type="protein sequence ID" value="CAE7333417.1"/>
    <property type="molecule type" value="Genomic_DNA"/>
</dbReference>
<dbReference type="AlphaFoldDB" id="A0A812P1D4"/>
<feature type="compositionally biased region" description="Acidic residues" evidence="1">
    <location>
        <begin position="660"/>
        <end position="688"/>
    </location>
</feature>
<feature type="region of interest" description="Disordered" evidence="1">
    <location>
        <begin position="646"/>
        <end position="688"/>
    </location>
</feature>
<proteinExistence type="predicted"/>
<accession>A0A812P1D4</accession>
<reference evidence="2" key="1">
    <citation type="submission" date="2021-02" db="EMBL/GenBank/DDBJ databases">
        <authorList>
            <person name="Dougan E. K."/>
            <person name="Rhodes N."/>
            <person name="Thang M."/>
            <person name="Chan C."/>
        </authorList>
    </citation>
    <scope>NUCLEOTIDE SEQUENCE</scope>
</reference>
<comment type="caution">
    <text evidence="2">The sequence shown here is derived from an EMBL/GenBank/DDBJ whole genome shotgun (WGS) entry which is preliminary data.</text>
</comment>
<feature type="compositionally biased region" description="Polar residues" evidence="1">
    <location>
        <begin position="516"/>
        <end position="527"/>
    </location>
</feature>
<feature type="compositionally biased region" description="Polar residues" evidence="1">
    <location>
        <begin position="558"/>
        <end position="574"/>
    </location>
</feature>
<evidence type="ECO:0000313" key="3">
    <source>
        <dbReference type="Proteomes" id="UP000604046"/>
    </source>
</evidence>
<organism evidence="2 3">
    <name type="scientific">Symbiodinium natans</name>
    <dbReference type="NCBI Taxonomy" id="878477"/>
    <lineage>
        <taxon>Eukaryota</taxon>
        <taxon>Sar</taxon>
        <taxon>Alveolata</taxon>
        <taxon>Dinophyceae</taxon>
        <taxon>Suessiales</taxon>
        <taxon>Symbiodiniaceae</taxon>
        <taxon>Symbiodinium</taxon>
    </lineage>
</organism>
<keyword evidence="3" id="KW-1185">Reference proteome</keyword>